<dbReference type="KEGG" id="sfd:USDA257_c43320"/>
<protein>
    <submittedName>
        <fullName evidence="1">Uncharacterized protein</fullName>
    </submittedName>
</protein>
<evidence type="ECO:0000313" key="1">
    <source>
        <dbReference type="EMBL" id="AFL52871.1"/>
    </source>
</evidence>
<dbReference type="HOGENOM" id="CLU_2411597_0_0_5"/>
<proteinExistence type="predicted"/>
<dbReference type="AlphaFoldDB" id="I3XAG5"/>
<sequence>MEDDPVSQKGLKTICNMSAQIVQHWEVALRSLAKDVMKLTESRWSEIEPAAFRNKNGTWKLLIRKSRITWKLRDDFKRLWWVITGSNRGPAD</sequence>
<name>I3XAG5_SINF2</name>
<organism evidence="1 2">
    <name type="scientific">Sinorhizobium fredii (strain USDA 257)</name>
    <dbReference type="NCBI Taxonomy" id="1185652"/>
    <lineage>
        <taxon>Bacteria</taxon>
        <taxon>Pseudomonadati</taxon>
        <taxon>Pseudomonadota</taxon>
        <taxon>Alphaproteobacteria</taxon>
        <taxon>Hyphomicrobiales</taxon>
        <taxon>Rhizobiaceae</taxon>
        <taxon>Sinorhizobium/Ensifer group</taxon>
        <taxon>Sinorhizobium</taxon>
    </lineage>
</organism>
<accession>I3XAG5</accession>
<dbReference type="EMBL" id="CP003563">
    <property type="protein sequence ID" value="AFL52871.1"/>
    <property type="molecule type" value="Genomic_DNA"/>
</dbReference>
<dbReference type="Proteomes" id="UP000006180">
    <property type="component" value="Chromosome"/>
</dbReference>
<reference evidence="1 2" key="1">
    <citation type="journal article" date="2012" name="J. Bacteriol.">
        <title>Complete genome sequence of the broad-host-range strain Sinorhizobium fredii USDA257.</title>
        <authorList>
            <person name="Schuldes J."/>
            <person name="Rodriguez Orbegoso M."/>
            <person name="Schmeisser C."/>
            <person name="Krishnan H.B."/>
            <person name="Daniel R."/>
            <person name="Streit W.R."/>
        </authorList>
    </citation>
    <scope>NUCLEOTIDE SEQUENCE [LARGE SCALE GENOMIC DNA]</scope>
    <source>
        <strain evidence="1 2">USDA 257</strain>
    </source>
</reference>
<gene>
    <name evidence="1" type="ORF">USDA257_c43320</name>
</gene>
<dbReference type="STRING" id="1185652.USDA257_c43320"/>
<evidence type="ECO:0000313" key="2">
    <source>
        <dbReference type="Proteomes" id="UP000006180"/>
    </source>
</evidence>
<dbReference type="PATRIC" id="fig|1185652.3.peg.4497"/>